<gene>
    <name evidence="2" type="ORF">DV707_16090</name>
    <name evidence="3" type="ORF">SAMN04488133_2745</name>
</gene>
<evidence type="ECO:0000313" key="2">
    <source>
        <dbReference type="EMBL" id="QCC49266.1"/>
    </source>
</evidence>
<dbReference type="AlphaFoldDB" id="A0A1H6BBV7"/>
<reference evidence="3 4" key="1">
    <citation type="submission" date="2016-10" db="EMBL/GenBank/DDBJ databases">
        <authorList>
            <person name="de Groot N.N."/>
        </authorList>
    </citation>
    <scope>NUCLEOTIDE SEQUENCE [LARGE SCALE GENOMIC DNA]</scope>
    <source>
        <strain evidence="3 4">CGMCC 1.10331</strain>
    </source>
</reference>
<dbReference type="OrthoDB" id="165864at2157"/>
<reference evidence="2 5" key="2">
    <citation type="journal article" date="2019" name="Nat. Commun.">
        <title>A new type of DNA phosphorothioation-based antiviral system in archaea.</title>
        <authorList>
            <person name="Xiong L."/>
            <person name="Liu S."/>
            <person name="Chen S."/>
            <person name="Xiao Y."/>
            <person name="Zhu B."/>
            <person name="Gao Y."/>
            <person name="Zhang Y."/>
            <person name="Chen B."/>
            <person name="Luo J."/>
            <person name="Deng Z."/>
            <person name="Chen X."/>
            <person name="Wang L."/>
            <person name="Chen S."/>
        </authorList>
    </citation>
    <scope>NUCLEOTIDE SEQUENCE [LARGE SCALE GENOMIC DNA]</scope>
    <source>
        <strain evidence="2 5">CGMCC 1.10331</strain>
        <plasmid evidence="2 5">unnamed1</plasmid>
    </source>
</reference>
<evidence type="ECO:0000313" key="5">
    <source>
        <dbReference type="Proteomes" id="UP000296733"/>
    </source>
</evidence>
<accession>A0A1H6BBV7</accession>
<evidence type="ECO:0000259" key="1">
    <source>
        <dbReference type="Pfam" id="PF01261"/>
    </source>
</evidence>
<keyword evidence="4" id="KW-1185">Reference proteome</keyword>
<dbReference type="Pfam" id="PF01261">
    <property type="entry name" value="AP_endonuc_2"/>
    <property type="match status" value="1"/>
</dbReference>
<dbReference type="EMBL" id="CP031312">
    <property type="protein sequence ID" value="QCC49266.1"/>
    <property type="molecule type" value="Genomic_DNA"/>
</dbReference>
<evidence type="ECO:0000313" key="3">
    <source>
        <dbReference type="EMBL" id="SEG58313.1"/>
    </source>
</evidence>
<dbReference type="Gene3D" id="3.20.20.150">
    <property type="entry name" value="Divalent-metal-dependent TIM barrel enzymes"/>
    <property type="match status" value="1"/>
</dbReference>
<dbReference type="KEGG" id="hlm:DV707_16090"/>
<evidence type="ECO:0000313" key="4">
    <source>
        <dbReference type="Proteomes" id="UP000236740"/>
    </source>
</evidence>
<feature type="domain" description="Xylose isomerase-like TIM barrel" evidence="1">
    <location>
        <begin position="35"/>
        <end position="294"/>
    </location>
</feature>
<dbReference type="InterPro" id="IPR013022">
    <property type="entry name" value="Xyl_isomerase-like_TIM-brl"/>
</dbReference>
<name>A0A1H6BBV7_9EURY</name>
<dbReference type="InterPro" id="IPR036237">
    <property type="entry name" value="Xyl_isomerase-like_sf"/>
</dbReference>
<dbReference type="GO" id="GO:0016853">
    <property type="term" value="F:isomerase activity"/>
    <property type="evidence" value="ECO:0007669"/>
    <property type="project" value="UniProtKB-KW"/>
</dbReference>
<keyword evidence="3" id="KW-0413">Isomerase</keyword>
<dbReference type="Proteomes" id="UP000296733">
    <property type="component" value="Plasmid unnamed1"/>
</dbReference>
<geneLocation type="plasmid" evidence="2">
    <name>unnamed1</name>
</geneLocation>
<dbReference type="EMBL" id="FNVN01000004">
    <property type="protein sequence ID" value="SEG58313.1"/>
    <property type="molecule type" value="Genomic_DNA"/>
</dbReference>
<dbReference type="PANTHER" id="PTHR12110:SF41">
    <property type="entry name" value="INOSOSE DEHYDRATASE"/>
    <property type="match status" value="1"/>
</dbReference>
<dbReference type="RefSeq" id="WP_103992431.1">
    <property type="nucleotide sequence ID" value="NZ_CP031312.1"/>
</dbReference>
<dbReference type="GeneID" id="39859641"/>
<dbReference type="SUPFAM" id="SSF51658">
    <property type="entry name" value="Xylose isomerase-like"/>
    <property type="match status" value="1"/>
</dbReference>
<dbReference type="InterPro" id="IPR050312">
    <property type="entry name" value="IolE/XylAMocC-like"/>
</dbReference>
<protein>
    <submittedName>
        <fullName evidence="3">Sugar phosphate isomerase/epimerase</fullName>
    </submittedName>
</protein>
<dbReference type="PANTHER" id="PTHR12110">
    <property type="entry name" value="HYDROXYPYRUVATE ISOMERASE"/>
    <property type="match status" value="1"/>
</dbReference>
<keyword evidence="2" id="KW-0614">Plasmid</keyword>
<sequence>MAQVTARSSVSGSRPRAAIQLHTLRDMDAPLSERIRRVADAGFEGVEFAGTFLETNPHAVRETLDDTGVTPVAAHVDLARIEADVEALADRMRHVGCRHVIIPHLSGGHFRSKADVDALALRLEKLAGRLDNYGIQLSYHVSREPFLPLLDRYGLATPARLPSPGIVWRLAAETIDLTIRGSSRTLDVTAFDRLVSRTDELTFEVDVGWVAAGGYDPVAVFERLGDRMPLIHVADVRRVKRFPPAYRSVPPGTGILDLDRVLDAARRSDVGWLVYEDDDPEDPAAAIDHGRSVLDR</sequence>
<organism evidence="3 4">
    <name type="scientific">Halobellus limi</name>
    <dbReference type="NCBI Taxonomy" id="699433"/>
    <lineage>
        <taxon>Archaea</taxon>
        <taxon>Methanobacteriati</taxon>
        <taxon>Methanobacteriota</taxon>
        <taxon>Stenosarchaea group</taxon>
        <taxon>Halobacteria</taxon>
        <taxon>Halobacteriales</taxon>
        <taxon>Haloferacaceae</taxon>
        <taxon>Halobellus</taxon>
    </lineage>
</organism>
<dbReference type="Proteomes" id="UP000236740">
    <property type="component" value="Unassembled WGS sequence"/>
</dbReference>
<proteinExistence type="predicted"/>